<feature type="transmembrane region" description="Helical" evidence="3">
    <location>
        <begin position="6"/>
        <end position="28"/>
    </location>
</feature>
<dbReference type="Pfam" id="PF00106">
    <property type="entry name" value="adh_short"/>
    <property type="match status" value="1"/>
</dbReference>
<keyword evidence="2" id="KW-0560">Oxidoreductase</keyword>
<dbReference type="InterPro" id="IPR002347">
    <property type="entry name" value="SDR_fam"/>
</dbReference>
<organism evidence="4 5">
    <name type="scientific">Euplotes crassus</name>
    <dbReference type="NCBI Taxonomy" id="5936"/>
    <lineage>
        <taxon>Eukaryota</taxon>
        <taxon>Sar</taxon>
        <taxon>Alveolata</taxon>
        <taxon>Ciliophora</taxon>
        <taxon>Intramacronucleata</taxon>
        <taxon>Spirotrichea</taxon>
        <taxon>Hypotrichia</taxon>
        <taxon>Euplotida</taxon>
        <taxon>Euplotidae</taxon>
        <taxon>Moneuplotes</taxon>
    </lineage>
</organism>
<keyword evidence="5" id="KW-1185">Reference proteome</keyword>
<sequence length="296" mass="33344">MSFLEILGGLVLLYCFVYIPGAGIYRHFFRKSHDLKARYGAGSWALITGSSDGIGKSFAYKIAQEGFNLFLISRTESKLAAIAKEIEQKYSVKVKYLALDFGKSYEEKFYDVIFKETKDLDISFLINNVGMSARAEDPKDQVKHSLNTVITNCCGQTILQEHFAPIFAKRQNKSGIINVSSVAGGKPISFSPLYSATKGFNDFLSRAAQWDYEGKIDIMSLRPGWVSTNMLNNKKPTGFTIISDDCVEGALKNLGHDEWTNGHWKHALFQFLYFSIPDATFQRMALSFRTKKPKED</sequence>
<dbReference type="PIRSF" id="PIRSF000126">
    <property type="entry name" value="11-beta-HSD1"/>
    <property type="match status" value="1"/>
</dbReference>
<reference evidence="4" key="1">
    <citation type="submission" date="2023-07" db="EMBL/GenBank/DDBJ databases">
        <authorList>
            <consortium name="AG Swart"/>
            <person name="Singh M."/>
            <person name="Singh A."/>
            <person name="Seah K."/>
            <person name="Emmerich C."/>
        </authorList>
    </citation>
    <scope>NUCLEOTIDE SEQUENCE</scope>
    <source>
        <strain evidence="4">DP1</strain>
    </source>
</reference>
<accession>A0AAD1XPD2</accession>
<dbReference type="Gene3D" id="3.40.50.720">
    <property type="entry name" value="NAD(P)-binding Rossmann-like Domain"/>
    <property type="match status" value="1"/>
</dbReference>
<protein>
    <submittedName>
        <fullName evidence="4">Uncharacterized protein</fullName>
    </submittedName>
</protein>
<dbReference type="PANTHER" id="PTHR43086:SF2">
    <property type="entry name" value="HYDROXYSTEROID DEHYDROGENASE-LIKE PROTEIN 1"/>
    <property type="match status" value="1"/>
</dbReference>
<dbReference type="GO" id="GO:0016491">
    <property type="term" value="F:oxidoreductase activity"/>
    <property type="evidence" value="ECO:0007669"/>
    <property type="project" value="UniProtKB-KW"/>
</dbReference>
<evidence type="ECO:0000313" key="4">
    <source>
        <dbReference type="EMBL" id="CAI2376329.1"/>
    </source>
</evidence>
<comment type="caution">
    <text evidence="4">The sequence shown here is derived from an EMBL/GenBank/DDBJ whole genome shotgun (WGS) entry which is preliminary data.</text>
</comment>
<dbReference type="CDD" id="cd05356">
    <property type="entry name" value="17beta-HSD1_like_SDR_c"/>
    <property type="match status" value="1"/>
</dbReference>
<keyword evidence="3" id="KW-0472">Membrane</keyword>
<evidence type="ECO:0000256" key="1">
    <source>
        <dbReference type="ARBA" id="ARBA00022857"/>
    </source>
</evidence>
<dbReference type="Proteomes" id="UP001295684">
    <property type="component" value="Unassembled WGS sequence"/>
</dbReference>
<dbReference type="GO" id="GO:0030497">
    <property type="term" value="P:fatty acid elongation"/>
    <property type="evidence" value="ECO:0007669"/>
    <property type="project" value="TreeGrafter"/>
</dbReference>
<dbReference type="SUPFAM" id="SSF51735">
    <property type="entry name" value="NAD(P)-binding Rossmann-fold domains"/>
    <property type="match status" value="1"/>
</dbReference>
<evidence type="ECO:0000256" key="3">
    <source>
        <dbReference type="SAM" id="Phobius"/>
    </source>
</evidence>
<keyword evidence="1" id="KW-0521">NADP</keyword>
<gene>
    <name evidence="4" type="ORF">ECRASSUSDP1_LOCUS17698</name>
</gene>
<dbReference type="InterPro" id="IPR036291">
    <property type="entry name" value="NAD(P)-bd_dom_sf"/>
</dbReference>
<dbReference type="EMBL" id="CAMPGE010017882">
    <property type="protein sequence ID" value="CAI2376329.1"/>
    <property type="molecule type" value="Genomic_DNA"/>
</dbReference>
<dbReference type="AlphaFoldDB" id="A0AAD1XPD2"/>
<keyword evidence="3" id="KW-0812">Transmembrane</keyword>
<dbReference type="PRINTS" id="PR00081">
    <property type="entry name" value="GDHRDH"/>
</dbReference>
<keyword evidence="3" id="KW-1133">Transmembrane helix</keyword>
<dbReference type="PANTHER" id="PTHR43086">
    <property type="entry name" value="VERY-LONG-CHAIN 3-OXOOACYL-COA REDUCTASE"/>
    <property type="match status" value="1"/>
</dbReference>
<name>A0AAD1XPD2_EUPCR</name>
<dbReference type="GO" id="GO:0005783">
    <property type="term" value="C:endoplasmic reticulum"/>
    <property type="evidence" value="ECO:0007669"/>
    <property type="project" value="TreeGrafter"/>
</dbReference>
<evidence type="ECO:0000313" key="5">
    <source>
        <dbReference type="Proteomes" id="UP001295684"/>
    </source>
</evidence>
<proteinExistence type="predicted"/>
<evidence type="ECO:0000256" key="2">
    <source>
        <dbReference type="ARBA" id="ARBA00023002"/>
    </source>
</evidence>